<evidence type="ECO:0000313" key="2">
    <source>
        <dbReference type="EMBL" id="PQO48148.1"/>
    </source>
</evidence>
<gene>
    <name evidence="2" type="ORF">C5Y93_00255</name>
</gene>
<comment type="caution">
    <text evidence="2">The sequence shown here is derived from an EMBL/GenBank/DDBJ whole genome shotgun (WGS) entry which is preliminary data.</text>
</comment>
<feature type="signal peptide" evidence="1">
    <location>
        <begin position="1"/>
        <end position="25"/>
    </location>
</feature>
<dbReference type="RefSeq" id="WP_105333379.1">
    <property type="nucleotide sequence ID" value="NZ_PUHZ01000001.1"/>
</dbReference>
<dbReference type="Proteomes" id="UP000237819">
    <property type="component" value="Unassembled WGS sequence"/>
</dbReference>
<name>A0A2S8GUN9_9BACT</name>
<organism evidence="2 3">
    <name type="scientific">Blastopirellula marina</name>
    <dbReference type="NCBI Taxonomy" id="124"/>
    <lineage>
        <taxon>Bacteria</taxon>
        <taxon>Pseudomonadati</taxon>
        <taxon>Planctomycetota</taxon>
        <taxon>Planctomycetia</taxon>
        <taxon>Pirellulales</taxon>
        <taxon>Pirellulaceae</taxon>
        <taxon>Blastopirellula</taxon>
    </lineage>
</organism>
<dbReference type="AlphaFoldDB" id="A0A2S8GUN9"/>
<sequence>MQNRLPLAASAALLFTATLLPVASAEEGTREEVMLKVRLFEKGHDAATVTTAIPVEGDQLVKANVGANFGSKLDDSVLRIGLEVEGTLQRQTDGKFTLNLALTHHDFEPVDTAESEVVTQRTIRVRTTAEMDKPKKLTAGPDSWYEVTVMPSKERPSDDTQLSEAPPTVVNIADLEGNVWHSGGILTLSLPRQK</sequence>
<evidence type="ECO:0000256" key="1">
    <source>
        <dbReference type="SAM" id="SignalP"/>
    </source>
</evidence>
<protein>
    <submittedName>
        <fullName evidence="2">Uncharacterized protein</fullName>
    </submittedName>
</protein>
<dbReference type="EMBL" id="PUHZ01000001">
    <property type="protein sequence ID" value="PQO48148.1"/>
    <property type="molecule type" value="Genomic_DNA"/>
</dbReference>
<evidence type="ECO:0000313" key="3">
    <source>
        <dbReference type="Proteomes" id="UP000237819"/>
    </source>
</evidence>
<feature type="chain" id="PRO_5015684369" evidence="1">
    <location>
        <begin position="26"/>
        <end position="194"/>
    </location>
</feature>
<reference evidence="2 3" key="1">
    <citation type="submission" date="2018-02" db="EMBL/GenBank/DDBJ databases">
        <title>Comparative genomes isolates from brazilian mangrove.</title>
        <authorList>
            <person name="Araujo J.E."/>
            <person name="Taketani R.G."/>
            <person name="Silva M.C.P."/>
            <person name="Loureco M.V."/>
            <person name="Andreote F.D."/>
        </authorList>
    </citation>
    <scope>NUCLEOTIDE SEQUENCE [LARGE SCALE GENOMIC DNA]</scope>
    <source>
        <strain evidence="2 3">Nap-Phe MGV</strain>
    </source>
</reference>
<keyword evidence="1" id="KW-0732">Signal</keyword>
<proteinExistence type="predicted"/>
<accession>A0A2S8GUN9</accession>